<feature type="domain" description="Right handed beta helix" evidence="1">
    <location>
        <begin position="82"/>
        <end position="243"/>
    </location>
</feature>
<name>X0YMH1_9ZZZZ</name>
<dbReference type="AlphaFoldDB" id="X0YMH1"/>
<organism evidence="2">
    <name type="scientific">marine sediment metagenome</name>
    <dbReference type="NCBI Taxonomy" id="412755"/>
    <lineage>
        <taxon>unclassified sequences</taxon>
        <taxon>metagenomes</taxon>
        <taxon>ecological metagenomes</taxon>
    </lineage>
</organism>
<dbReference type="InterPro" id="IPR011050">
    <property type="entry name" value="Pectin_lyase_fold/virulence"/>
</dbReference>
<proteinExistence type="predicted"/>
<evidence type="ECO:0000313" key="2">
    <source>
        <dbReference type="EMBL" id="GAG37901.1"/>
    </source>
</evidence>
<protein>
    <recommendedName>
        <fullName evidence="1">Right handed beta helix domain-containing protein</fullName>
    </recommendedName>
</protein>
<gene>
    <name evidence="2" type="ORF">S01H1_63726</name>
</gene>
<dbReference type="SMART" id="SM00710">
    <property type="entry name" value="PbH1"/>
    <property type="match status" value="5"/>
</dbReference>
<dbReference type="Gene3D" id="2.160.20.10">
    <property type="entry name" value="Single-stranded right-handed beta-helix, Pectin lyase-like"/>
    <property type="match status" value="1"/>
</dbReference>
<reference evidence="2" key="1">
    <citation type="journal article" date="2014" name="Front. Microbiol.">
        <title>High frequency of phylogenetically diverse reductive dehalogenase-homologous genes in deep subseafloor sedimentary metagenomes.</title>
        <authorList>
            <person name="Kawai M."/>
            <person name="Futagami T."/>
            <person name="Toyoda A."/>
            <person name="Takaki Y."/>
            <person name="Nishi S."/>
            <person name="Hori S."/>
            <person name="Arai W."/>
            <person name="Tsubouchi T."/>
            <person name="Morono Y."/>
            <person name="Uchiyama I."/>
            <person name="Ito T."/>
            <person name="Fujiyama A."/>
            <person name="Inagaki F."/>
            <person name="Takami H."/>
        </authorList>
    </citation>
    <scope>NUCLEOTIDE SEQUENCE</scope>
    <source>
        <strain evidence="2">Expedition CK06-06</strain>
    </source>
</reference>
<dbReference type="InterPro" id="IPR039448">
    <property type="entry name" value="Beta_helix"/>
</dbReference>
<dbReference type="SUPFAM" id="SSF51126">
    <property type="entry name" value="Pectin lyase-like"/>
    <property type="match status" value="1"/>
</dbReference>
<dbReference type="Pfam" id="PF13229">
    <property type="entry name" value="Beta_helix"/>
    <property type="match status" value="1"/>
</dbReference>
<accession>X0YMH1</accession>
<comment type="caution">
    <text evidence="2">The sequence shown here is derived from an EMBL/GenBank/DDBJ whole genome shotgun (WGS) entry which is preliminary data.</text>
</comment>
<evidence type="ECO:0000259" key="1">
    <source>
        <dbReference type="Pfam" id="PF13229"/>
    </source>
</evidence>
<feature type="non-terminal residue" evidence="2">
    <location>
        <position position="1"/>
    </location>
</feature>
<dbReference type="EMBL" id="BARS01041961">
    <property type="protein sequence ID" value="GAG37901.1"/>
    <property type="molecule type" value="Genomic_DNA"/>
</dbReference>
<feature type="non-terminal residue" evidence="2">
    <location>
        <position position="252"/>
    </location>
</feature>
<dbReference type="InterPro" id="IPR012334">
    <property type="entry name" value="Pectin_lyas_fold"/>
</dbReference>
<dbReference type="InterPro" id="IPR006626">
    <property type="entry name" value="PbH1"/>
</dbReference>
<sequence>YDSTRADVIDSNCAYTPFVGTGYMEDGEVSSCRVITAPGTYLLTQDIVNNRACMRISNARDLIFDCQGHSIIGPGADDYAETGISITKSENVTVRNCNVSGWYNGIDSYSSDEPSSDVTIENNTLSSNLYSIGLRKNIWNSTVINNKISEGYGSSSRGVYLFLNSSNHLITNNLFEDVSRGVYIGPYYGLENNTIDSNIFRKCSFYINDASHNVISNNIFEYGGIEVSSQGVSENITIYRNSITNYSSQGIT</sequence>